<organism evidence="1 2">
    <name type="scientific">Castanea mollissima</name>
    <name type="common">Chinese chestnut</name>
    <dbReference type="NCBI Taxonomy" id="60419"/>
    <lineage>
        <taxon>Eukaryota</taxon>
        <taxon>Viridiplantae</taxon>
        <taxon>Streptophyta</taxon>
        <taxon>Embryophyta</taxon>
        <taxon>Tracheophyta</taxon>
        <taxon>Spermatophyta</taxon>
        <taxon>Magnoliopsida</taxon>
        <taxon>eudicotyledons</taxon>
        <taxon>Gunneridae</taxon>
        <taxon>Pentapetalae</taxon>
        <taxon>rosids</taxon>
        <taxon>fabids</taxon>
        <taxon>Fagales</taxon>
        <taxon>Fagaceae</taxon>
        <taxon>Castanea</taxon>
    </lineage>
</organism>
<protein>
    <submittedName>
        <fullName evidence="1">Uncharacterized protein</fullName>
    </submittedName>
</protein>
<reference evidence="1" key="1">
    <citation type="submission" date="2020-03" db="EMBL/GenBank/DDBJ databases">
        <title>Castanea mollissima Vanexum genome sequencing.</title>
        <authorList>
            <person name="Staton M."/>
        </authorList>
    </citation>
    <scope>NUCLEOTIDE SEQUENCE</scope>
    <source>
        <tissue evidence="1">Leaf</tissue>
    </source>
</reference>
<evidence type="ECO:0000313" key="2">
    <source>
        <dbReference type="Proteomes" id="UP000737018"/>
    </source>
</evidence>
<name>A0A8J4S5H4_9ROSI</name>
<proteinExistence type="predicted"/>
<dbReference type="EMBL" id="JRKL02000025">
    <property type="protein sequence ID" value="KAF3976336.1"/>
    <property type="molecule type" value="Genomic_DNA"/>
</dbReference>
<dbReference type="Proteomes" id="UP000737018">
    <property type="component" value="Unassembled WGS sequence"/>
</dbReference>
<accession>A0A8J4S5H4</accession>
<comment type="caution">
    <text evidence="1">The sequence shown here is derived from an EMBL/GenBank/DDBJ whole genome shotgun (WGS) entry which is preliminary data.</text>
</comment>
<evidence type="ECO:0000313" key="1">
    <source>
        <dbReference type="EMBL" id="KAF3976336.1"/>
    </source>
</evidence>
<keyword evidence="2" id="KW-1185">Reference proteome</keyword>
<dbReference type="AlphaFoldDB" id="A0A8J4S5H4"/>
<sequence>MADGQLISRDLKTEEIKDLGISGYGFTFVGSYVESIALLDNPNQRAKTTEGLAFLDEANSAITEVQEWDEKDFAIELFRQMFLMPFLSSLTQ</sequence>
<gene>
    <name evidence="1" type="ORF">CMV_000467</name>
</gene>